<dbReference type="PANTHER" id="PTHR31225">
    <property type="entry name" value="OS04G0344100 PROTEIN-RELATED"/>
    <property type="match status" value="1"/>
</dbReference>
<dbReference type="Gene3D" id="1.10.600.10">
    <property type="entry name" value="Farnesyl Diphosphate Synthase"/>
    <property type="match status" value="1"/>
</dbReference>
<name>A0A9R0YCD9_TRITD</name>
<keyword evidence="3" id="KW-0479">Metal-binding</keyword>
<dbReference type="PANTHER" id="PTHR31225:SF216">
    <property type="entry name" value="TERPENE SYNTHASE"/>
    <property type="match status" value="1"/>
</dbReference>
<dbReference type="Gene3D" id="1.50.10.130">
    <property type="entry name" value="Terpene synthase, N-terminal domain"/>
    <property type="match status" value="1"/>
</dbReference>
<dbReference type="GO" id="GO:0000287">
    <property type="term" value="F:magnesium ion binding"/>
    <property type="evidence" value="ECO:0007669"/>
    <property type="project" value="InterPro"/>
</dbReference>
<evidence type="ECO:0000259" key="5">
    <source>
        <dbReference type="Pfam" id="PF03936"/>
    </source>
</evidence>
<evidence type="ECO:0008006" key="8">
    <source>
        <dbReference type="Google" id="ProtNLM"/>
    </source>
</evidence>
<evidence type="ECO:0000256" key="2">
    <source>
        <dbReference type="ARBA" id="ARBA00001946"/>
    </source>
</evidence>
<dbReference type="InterPro" id="IPR050148">
    <property type="entry name" value="Terpene_synthase-like"/>
</dbReference>
<dbReference type="SFLD" id="SFLDG01019">
    <property type="entry name" value="Terpene_Cyclase_Like_1_C_Termi"/>
    <property type="match status" value="1"/>
</dbReference>
<dbReference type="Gramene" id="TRITD6Bv1G000350.1">
    <property type="protein sequence ID" value="TRITD6Bv1G000350.1"/>
    <property type="gene ID" value="TRITD6Bv1G000350"/>
</dbReference>
<feature type="domain" description="Terpene synthase metal-binding" evidence="5">
    <location>
        <begin position="218"/>
        <end position="452"/>
    </location>
</feature>
<feature type="domain" description="Terpene synthase N-terminal" evidence="4">
    <location>
        <begin position="3"/>
        <end position="161"/>
    </location>
</feature>
<comment type="cofactor">
    <cofactor evidence="1">
        <name>Mn(2+)</name>
        <dbReference type="ChEBI" id="CHEBI:29035"/>
    </cofactor>
</comment>
<accession>A0A9R0YCD9</accession>
<dbReference type="Pfam" id="PF01397">
    <property type="entry name" value="Terpene_synth"/>
    <property type="match status" value="1"/>
</dbReference>
<dbReference type="InterPro" id="IPR008949">
    <property type="entry name" value="Isoprenoid_synthase_dom_sf"/>
</dbReference>
<dbReference type="InterPro" id="IPR044814">
    <property type="entry name" value="Terpene_cyclase_plant_C1"/>
</dbReference>
<evidence type="ECO:0000259" key="4">
    <source>
        <dbReference type="Pfam" id="PF01397"/>
    </source>
</evidence>
<dbReference type="Pfam" id="PF03936">
    <property type="entry name" value="Terpene_synth_C"/>
    <property type="match status" value="1"/>
</dbReference>
<dbReference type="InterPro" id="IPR036965">
    <property type="entry name" value="Terpene_synth_N_sf"/>
</dbReference>
<dbReference type="SFLD" id="SFLDS00005">
    <property type="entry name" value="Isoprenoid_Synthase_Type_I"/>
    <property type="match status" value="1"/>
</dbReference>
<evidence type="ECO:0000256" key="3">
    <source>
        <dbReference type="ARBA" id="ARBA00022723"/>
    </source>
</evidence>
<dbReference type="InterPro" id="IPR008930">
    <property type="entry name" value="Terpenoid_cyclase/PrenylTrfase"/>
</dbReference>
<organism evidence="6 7">
    <name type="scientific">Triticum turgidum subsp. durum</name>
    <name type="common">Durum wheat</name>
    <name type="synonym">Triticum durum</name>
    <dbReference type="NCBI Taxonomy" id="4567"/>
    <lineage>
        <taxon>Eukaryota</taxon>
        <taxon>Viridiplantae</taxon>
        <taxon>Streptophyta</taxon>
        <taxon>Embryophyta</taxon>
        <taxon>Tracheophyta</taxon>
        <taxon>Spermatophyta</taxon>
        <taxon>Magnoliopsida</taxon>
        <taxon>Liliopsida</taxon>
        <taxon>Poales</taxon>
        <taxon>Poaceae</taxon>
        <taxon>BOP clade</taxon>
        <taxon>Pooideae</taxon>
        <taxon>Triticodae</taxon>
        <taxon>Triticeae</taxon>
        <taxon>Triticinae</taxon>
        <taxon>Triticum</taxon>
    </lineage>
</organism>
<dbReference type="Proteomes" id="UP000324705">
    <property type="component" value="Chromosome 6B"/>
</dbReference>
<comment type="cofactor">
    <cofactor evidence="2">
        <name>Mg(2+)</name>
        <dbReference type="ChEBI" id="CHEBI:18420"/>
    </cofactor>
</comment>
<evidence type="ECO:0000256" key="1">
    <source>
        <dbReference type="ARBA" id="ARBA00001936"/>
    </source>
</evidence>
<dbReference type="CDD" id="cd00684">
    <property type="entry name" value="Terpene_cyclase_plant_C1"/>
    <property type="match status" value="1"/>
</dbReference>
<dbReference type="AlphaFoldDB" id="A0A9R0YCD9"/>
<protein>
    <recommendedName>
        <fullName evidence="8">Terpene synthase</fullName>
    </recommendedName>
</protein>
<dbReference type="InterPro" id="IPR005630">
    <property type="entry name" value="Terpene_synthase_metal-bd"/>
</dbReference>
<reference evidence="6 7" key="1">
    <citation type="submission" date="2017-09" db="EMBL/GenBank/DDBJ databases">
        <authorList>
            <consortium name="International Durum Wheat Genome Sequencing Consortium (IDWGSC)"/>
            <person name="Milanesi L."/>
        </authorList>
    </citation>
    <scope>NUCLEOTIDE SEQUENCE [LARGE SCALE GENOMIC DNA]</scope>
    <source>
        <strain evidence="7">cv. Svevo</strain>
    </source>
</reference>
<dbReference type="InterPro" id="IPR034741">
    <property type="entry name" value="Terpene_cyclase-like_1_C"/>
</dbReference>
<dbReference type="GO" id="GO:0010333">
    <property type="term" value="F:terpene synthase activity"/>
    <property type="evidence" value="ECO:0007669"/>
    <property type="project" value="InterPro"/>
</dbReference>
<gene>
    <name evidence="6" type="ORF">TRITD_6Bv1G000350</name>
</gene>
<evidence type="ECO:0000313" key="7">
    <source>
        <dbReference type="Proteomes" id="UP000324705"/>
    </source>
</evidence>
<keyword evidence="7" id="KW-1185">Reference proteome</keyword>
<dbReference type="EMBL" id="LT934122">
    <property type="protein sequence ID" value="VAI52343.1"/>
    <property type="molecule type" value="Genomic_DNA"/>
</dbReference>
<evidence type="ECO:0000313" key="6">
    <source>
        <dbReference type="EMBL" id="VAI52343.1"/>
    </source>
</evidence>
<dbReference type="SUPFAM" id="SSF48239">
    <property type="entry name" value="Terpenoid cyclases/Protein prenyltransferases"/>
    <property type="match status" value="1"/>
</dbReference>
<dbReference type="OMA" id="YDITCDE"/>
<sequence length="509" mass="58479">MIKERRDELVQTVCSMIKRYTSSKNDLSKGMKTVDAIERLGVDYHFEDEIRKFMDVLISTSIDENDLAGVALRFRLLRQHHYDITCDEVVRSFKDENGEHFKDNVRSNVSILLSLYEAAHLGKLAEDSLTDAIKFTTSCLSSISEANQLPHHVLERVRHALATPSQRRMKRLEAKLYISIYEKDDEGDQDILELAKLDFHILQLMHRDEVKSISLWYKELNPGSMLGEYVRERPVECYFWALGVFYEPKYAKARMMFAKLIKMFSVFDDTFDSYGTLEELCQFNQAVQRWDEEDARRIGKCYGYVMSHLSNTLDQFVEDGASAIGISCTKEIIKHVSRCMLQEVVWREEGQVPPVHDHLRITAISTFYWALACLSFTGMDAGDDVFSWAISFPKIIENAAMVSRLMDDISGHECEKERSNVATAVDCYIKEHGVTVDQAKEALGSLVEEQWRSINEEFLTNTTVPVEVLTRVVNLARVMDCMYKKLDGYTHSSETADPIDKLLNSCVNH</sequence>
<proteinExistence type="predicted"/>
<dbReference type="GO" id="GO:0016102">
    <property type="term" value="P:diterpenoid biosynthetic process"/>
    <property type="evidence" value="ECO:0007669"/>
    <property type="project" value="InterPro"/>
</dbReference>
<dbReference type="SUPFAM" id="SSF48576">
    <property type="entry name" value="Terpenoid synthases"/>
    <property type="match status" value="1"/>
</dbReference>
<dbReference type="InterPro" id="IPR001906">
    <property type="entry name" value="Terpene_synth_N"/>
</dbReference>